<dbReference type="Pfam" id="PF13877">
    <property type="entry name" value="RPAP3_C"/>
    <property type="match status" value="1"/>
</dbReference>
<keyword evidence="6" id="KW-0970">Cilium biogenesis/degradation</keyword>
<protein>
    <submittedName>
        <fullName evidence="14">Coiled-coil domain containing 103</fullName>
    </submittedName>
</protein>
<evidence type="ECO:0000259" key="12">
    <source>
        <dbReference type="Pfam" id="PF13877"/>
    </source>
</evidence>
<evidence type="ECO:0000256" key="5">
    <source>
        <dbReference type="ARBA" id="ARBA00022490"/>
    </source>
</evidence>
<keyword evidence="15" id="KW-1185">Reference proteome</keyword>
<feature type="domain" description="Dynein attachment factor N-terminal" evidence="13">
    <location>
        <begin position="112"/>
        <end position="179"/>
    </location>
</feature>
<dbReference type="Ensembl" id="ENSSSUT00005039112.1">
    <property type="protein sequence ID" value="ENSSSUP00005034313.1"/>
    <property type="gene ID" value="ENSSSUG00005022067.1"/>
</dbReference>
<dbReference type="GO" id="GO:0005576">
    <property type="term" value="C:extracellular region"/>
    <property type="evidence" value="ECO:0007669"/>
    <property type="project" value="GOC"/>
</dbReference>
<proteinExistence type="inferred from homology"/>
<gene>
    <name evidence="14" type="primary">CCDC103</name>
</gene>
<dbReference type="PANTHER" id="PTHR28572:SF1">
    <property type="entry name" value="COILED-COIL DOMAIN-CONTAINING PROTEIN 103"/>
    <property type="match status" value="1"/>
</dbReference>
<evidence type="ECO:0000256" key="2">
    <source>
        <dbReference type="ARBA" id="ARBA00004230"/>
    </source>
</evidence>
<dbReference type="OMA" id="GPERYHV"/>
<keyword evidence="7" id="KW-0282">Flagellum</keyword>
<evidence type="ECO:0000256" key="8">
    <source>
        <dbReference type="ARBA" id="ARBA00023069"/>
    </source>
</evidence>
<reference evidence="14" key="2">
    <citation type="submission" date="2025-08" db="UniProtKB">
        <authorList>
            <consortium name="Ensembl"/>
        </authorList>
    </citation>
    <scope>IDENTIFICATION</scope>
</reference>
<dbReference type="GO" id="GO:0031514">
    <property type="term" value="C:motile cilium"/>
    <property type="evidence" value="ECO:0007669"/>
    <property type="project" value="UniProtKB-SubCell"/>
</dbReference>
<evidence type="ECO:0000259" key="13">
    <source>
        <dbReference type="Pfam" id="PF15867"/>
    </source>
</evidence>
<evidence type="ECO:0000313" key="15">
    <source>
        <dbReference type="Proteomes" id="UP000472268"/>
    </source>
</evidence>
<evidence type="ECO:0000313" key="14">
    <source>
        <dbReference type="Ensembl" id="ENSSSUP00005034313.1"/>
    </source>
</evidence>
<feature type="compositionally biased region" description="Gly residues" evidence="11">
    <location>
        <begin position="91"/>
        <end position="100"/>
    </location>
</feature>
<reference evidence="14" key="3">
    <citation type="submission" date="2025-09" db="UniProtKB">
        <authorList>
            <consortium name="Ensembl"/>
        </authorList>
    </citation>
    <scope>IDENTIFICATION</scope>
</reference>
<dbReference type="InterPro" id="IPR031733">
    <property type="entry name" value="Dynein_attach_N"/>
</dbReference>
<evidence type="ECO:0000256" key="11">
    <source>
        <dbReference type="SAM" id="MobiDB-lite"/>
    </source>
</evidence>
<dbReference type="AlphaFoldDB" id="A0A673V9H6"/>
<evidence type="ECO:0000256" key="7">
    <source>
        <dbReference type="ARBA" id="ARBA00022846"/>
    </source>
</evidence>
<accession>A0A673V9H6</accession>
<comment type="subunit">
    <text evidence="4">Homodimer.</text>
</comment>
<feature type="compositionally biased region" description="Basic and acidic residues" evidence="11">
    <location>
        <begin position="23"/>
        <end position="46"/>
    </location>
</feature>
<reference evidence="14 15" key="1">
    <citation type="submission" date="2019-05" db="EMBL/GenBank/DDBJ databases">
        <title>A Chromosome-scale Meerkat (S. suricatta) Genome Assembly.</title>
        <authorList>
            <person name="Dudchenko O."/>
            <person name="Lieberman Aiden E."/>
            <person name="Tung J."/>
            <person name="Barreiro L.B."/>
            <person name="Clutton-Brock T.H."/>
        </authorList>
    </citation>
    <scope>NUCLEOTIDE SEQUENCE [LARGE SCALE GENOMIC DNA]</scope>
</reference>
<keyword evidence="8" id="KW-0969">Cilium</keyword>
<feature type="region of interest" description="Disordered" evidence="11">
    <location>
        <begin position="1"/>
        <end position="52"/>
    </location>
</feature>
<comment type="subcellular location">
    <subcellularLocation>
        <location evidence="2">Cell projection</location>
        <location evidence="2">Cilium</location>
        <location evidence="2">Flagellum</location>
    </subcellularLocation>
    <subcellularLocation>
        <location evidence="3">Cytoplasm</location>
    </subcellularLocation>
</comment>
<evidence type="ECO:0000256" key="10">
    <source>
        <dbReference type="ARBA" id="ARBA00049986"/>
    </source>
</evidence>
<dbReference type="InterPro" id="IPR042422">
    <property type="entry name" value="CC103"/>
</dbReference>
<evidence type="ECO:0000256" key="1">
    <source>
        <dbReference type="ARBA" id="ARBA00004048"/>
    </source>
</evidence>
<comment type="function">
    <text evidence="1">Dynein-attachment factor required for cilia motility.</text>
</comment>
<name>A0A673V9H6_SURSU</name>
<dbReference type="GO" id="GO:0007368">
    <property type="term" value="P:determination of left/right symmetry"/>
    <property type="evidence" value="ECO:0007669"/>
    <property type="project" value="TreeGrafter"/>
</dbReference>
<feature type="domain" description="RNA-polymerase II-associated protein 3-like C-terminal" evidence="12">
    <location>
        <begin position="203"/>
        <end position="293"/>
    </location>
</feature>
<organism evidence="14 15">
    <name type="scientific">Suricata suricatta</name>
    <name type="common">Meerkat</name>
    <dbReference type="NCBI Taxonomy" id="37032"/>
    <lineage>
        <taxon>Eukaryota</taxon>
        <taxon>Metazoa</taxon>
        <taxon>Chordata</taxon>
        <taxon>Craniata</taxon>
        <taxon>Vertebrata</taxon>
        <taxon>Euteleostomi</taxon>
        <taxon>Mammalia</taxon>
        <taxon>Eutheria</taxon>
        <taxon>Laurasiatheria</taxon>
        <taxon>Carnivora</taxon>
        <taxon>Feliformia</taxon>
        <taxon>Herpestidae</taxon>
        <taxon>Suricata</taxon>
    </lineage>
</organism>
<evidence type="ECO:0000256" key="3">
    <source>
        <dbReference type="ARBA" id="ARBA00004496"/>
    </source>
</evidence>
<keyword evidence="5" id="KW-0963">Cytoplasm</keyword>
<dbReference type="InterPro" id="IPR025986">
    <property type="entry name" value="RPAP3-like_C"/>
</dbReference>
<dbReference type="GO" id="GO:0036157">
    <property type="term" value="C:outer dynein arm"/>
    <property type="evidence" value="ECO:0007669"/>
    <property type="project" value="InterPro"/>
</dbReference>
<dbReference type="PANTHER" id="PTHR28572">
    <property type="entry name" value="COILED-COIL DOMAIN-CONTAINING PROTEIN 103"/>
    <property type="match status" value="1"/>
</dbReference>
<evidence type="ECO:0000256" key="9">
    <source>
        <dbReference type="ARBA" id="ARBA00023273"/>
    </source>
</evidence>
<evidence type="ECO:0000256" key="4">
    <source>
        <dbReference type="ARBA" id="ARBA00011738"/>
    </source>
</evidence>
<sequence length="343" mass="38738">MPTAEPGTDEEELWAPKPRRGLLQRDRGLRRHESDQAPRRHPERGLSGRSRGQAVGAVAEQLHCWAWSTLSCAVLVYRDSQRKRRNRGLSSWGGGQGQGSGRKQTMERNNIIDFKALEKELQAALAADEKYKRENAAKFRAVAQKVASYEEFRGIVLASHLKPLERKDKIGGERTVPWNCHTTQRGTSQDEATEISQEQTLLQPETSAEFYRAWRRHLRSGPERYHVLLRLGGPKLGHLFQTDVGFGLLGELLVALAEHVRPDDRTVVLGILRSLAGTGRFALNLSLLSQVEREGCRGLFQKLQAMNPLRPTEEGLSQEEERLAGLQEEERLLQELLAVYQVD</sequence>
<evidence type="ECO:0000256" key="6">
    <source>
        <dbReference type="ARBA" id="ARBA00022794"/>
    </source>
</evidence>
<dbReference type="GO" id="GO:0036159">
    <property type="term" value="P:inner dynein arm assembly"/>
    <property type="evidence" value="ECO:0007669"/>
    <property type="project" value="TreeGrafter"/>
</dbReference>
<dbReference type="Proteomes" id="UP000472268">
    <property type="component" value="Chromosome 17"/>
</dbReference>
<dbReference type="Pfam" id="PF15867">
    <property type="entry name" value="Dynein_attach_N"/>
    <property type="match status" value="1"/>
</dbReference>
<feature type="region of interest" description="Disordered" evidence="11">
    <location>
        <begin position="85"/>
        <end position="106"/>
    </location>
</feature>
<keyword evidence="9" id="KW-0966">Cell projection</keyword>
<dbReference type="GO" id="GO:0003351">
    <property type="term" value="P:epithelial cilium movement involved in extracellular fluid movement"/>
    <property type="evidence" value="ECO:0007669"/>
    <property type="project" value="TreeGrafter"/>
</dbReference>
<comment type="similarity">
    <text evidence="10">Belongs to the DNAAF19/PR46b family.</text>
</comment>